<sequence>MPGAGPVPTGGAPGQIRPPGNMLPFAGRGRGDWRPAGIKSGPPMQKNFQ</sequence>
<protein>
    <submittedName>
        <fullName evidence="2">Uncharacterized protein</fullName>
    </submittedName>
</protein>
<evidence type="ECO:0000256" key="1">
    <source>
        <dbReference type="SAM" id="MobiDB-lite"/>
    </source>
</evidence>
<dbReference type="AlphaFoldDB" id="A0A699UQR7"/>
<accession>A0A699UQR7</accession>
<gene>
    <name evidence="2" type="ORF">Tci_895418</name>
</gene>
<comment type="caution">
    <text evidence="2">The sequence shown here is derived from an EMBL/GenBank/DDBJ whole genome shotgun (WGS) entry which is preliminary data.</text>
</comment>
<reference evidence="2" key="1">
    <citation type="journal article" date="2019" name="Sci. Rep.">
        <title>Draft genome of Tanacetum cinerariifolium, the natural source of mosquito coil.</title>
        <authorList>
            <person name="Yamashiro T."/>
            <person name="Shiraishi A."/>
            <person name="Satake H."/>
            <person name="Nakayama K."/>
        </authorList>
    </citation>
    <scope>NUCLEOTIDE SEQUENCE</scope>
</reference>
<organism evidence="2">
    <name type="scientific">Tanacetum cinerariifolium</name>
    <name type="common">Dalmatian daisy</name>
    <name type="synonym">Chrysanthemum cinerariifolium</name>
    <dbReference type="NCBI Taxonomy" id="118510"/>
    <lineage>
        <taxon>Eukaryota</taxon>
        <taxon>Viridiplantae</taxon>
        <taxon>Streptophyta</taxon>
        <taxon>Embryophyta</taxon>
        <taxon>Tracheophyta</taxon>
        <taxon>Spermatophyta</taxon>
        <taxon>Magnoliopsida</taxon>
        <taxon>eudicotyledons</taxon>
        <taxon>Gunneridae</taxon>
        <taxon>Pentapetalae</taxon>
        <taxon>asterids</taxon>
        <taxon>campanulids</taxon>
        <taxon>Asterales</taxon>
        <taxon>Asteraceae</taxon>
        <taxon>Asteroideae</taxon>
        <taxon>Anthemideae</taxon>
        <taxon>Anthemidinae</taxon>
        <taxon>Tanacetum</taxon>
    </lineage>
</organism>
<feature type="compositionally biased region" description="Low complexity" evidence="1">
    <location>
        <begin position="1"/>
        <end position="10"/>
    </location>
</feature>
<feature type="region of interest" description="Disordered" evidence="1">
    <location>
        <begin position="1"/>
        <end position="49"/>
    </location>
</feature>
<proteinExistence type="predicted"/>
<evidence type="ECO:0000313" key="2">
    <source>
        <dbReference type="EMBL" id="GFD23449.1"/>
    </source>
</evidence>
<name>A0A699UQR7_TANCI</name>
<dbReference type="EMBL" id="BKCJ011344766">
    <property type="protein sequence ID" value="GFD23449.1"/>
    <property type="molecule type" value="Genomic_DNA"/>
</dbReference>
<feature type="non-terminal residue" evidence="2">
    <location>
        <position position="49"/>
    </location>
</feature>